<evidence type="ECO:0000313" key="2">
    <source>
        <dbReference type="EMBL" id="PZN00576.1"/>
    </source>
</evidence>
<comment type="caution">
    <text evidence="2">The sequence shown here is derived from an EMBL/GenBank/DDBJ whole genome shotgun (WGS) entry which is preliminary data.</text>
</comment>
<reference evidence="2" key="1">
    <citation type="submission" date="2018-05" db="EMBL/GenBank/DDBJ databases">
        <authorList>
            <person name="Lanie J.A."/>
            <person name="Ng W.-L."/>
            <person name="Kazmierczak K.M."/>
            <person name="Andrzejewski T.M."/>
            <person name="Davidsen T.M."/>
            <person name="Wayne K.J."/>
            <person name="Tettelin H."/>
            <person name="Glass J.I."/>
            <person name="Rusch D."/>
            <person name="Podicherti R."/>
            <person name="Tsui H.-C.T."/>
            <person name="Winkler M.E."/>
        </authorList>
    </citation>
    <scope>NUCLEOTIDE SEQUENCE</scope>
    <source>
        <strain evidence="2">ZC4RG45</strain>
    </source>
</reference>
<accession>A0A2W4JS36</accession>
<sequence>MRRYYGVRLRDLVTGDLTHRELLAYIRHLPQDSAVGRALLGPAADYDATMHRLTDLLDAVVEGNWIAARAAGGKPKKPKPVKRPKPPQADI</sequence>
<feature type="compositionally biased region" description="Basic residues" evidence="1">
    <location>
        <begin position="74"/>
        <end position="85"/>
    </location>
</feature>
<protein>
    <submittedName>
        <fullName evidence="2">Uncharacterized protein</fullName>
    </submittedName>
</protein>
<organism evidence="2">
    <name type="scientific">Thermocrispum agreste</name>
    <dbReference type="NCBI Taxonomy" id="37925"/>
    <lineage>
        <taxon>Bacteria</taxon>
        <taxon>Bacillati</taxon>
        <taxon>Actinomycetota</taxon>
        <taxon>Actinomycetes</taxon>
        <taxon>Pseudonocardiales</taxon>
        <taxon>Pseudonocardiaceae</taxon>
        <taxon>Thermocrispum</taxon>
    </lineage>
</organism>
<dbReference type="AlphaFoldDB" id="A0A2W4JS36"/>
<gene>
    <name evidence="2" type="ORF">DIU77_03440</name>
</gene>
<evidence type="ECO:0000256" key="1">
    <source>
        <dbReference type="SAM" id="MobiDB-lite"/>
    </source>
</evidence>
<dbReference type="EMBL" id="QGUI01000081">
    <property type="protein sequence ID" value="PZN00576.1"/>
    <property type="molecule type" value="Genomic_DNA"/>
</dbReference>
<feature type="region of interest" description="Disordered" evidence="1">
    <location>
        <begin position="71"/>
        <end position="91"/>
    </location>
</feature>
<name>A0A2W4JS36_9PSEU</name>
<proteinExistence type="predicted"/>